<dbReference type="eggNOG" id="KOG2407">
    <property type="taxonomic scope" value="Eukaryota"/>
</dbReference>
<keyword evidence="1" id="KW-0812">Transmembrane</keyword>
<keyword evidence="1" id="KW-1133">Transmembrane helix</keyword>
<dbReference type="PANTHER" id="PTHR12959">
    <property type="entry name" value="GPI TRANSAMIDASE COMPONENT PIG-T-RELATED"/>
    <property type="match status" value="1"/>
</dbReference>
<dbReference type="KEGG" id="smo:SELMODRAFT_133060"/>
<evidence type="ECO:0000256" key="1">
    <source>
        <dbReference type="SAM" id="Phobius"/>
    </source>
</evidence>
<dbReference type="Pfam" id="PF04113">
    <property type="entry name" value="Gpi16"/>
    <property type="match status" value="2"/>
</dbReference>
<feature type="signal peptide" evidence="2">
    <location>
        <begin position="1"/>
        <end position="18"/>
    </location>
</feature>
<dbReference type="InParanoid" id="D8T6J6"/>
<gene>
    <name evidence="3" type="ORF">SELMODRAFT_133060</name>
</gene>
<feature type="transmembrane region" description="Helical" evidence="1">
    <location>
        <begin position="532"/>
        <end position="555"/>
    </location>
</feature>
<evidence type="ECO:0000313" key="3">
    <source>
        <dbReference type="EMBL" id="EFJ07737.1"/>
    </source>
</evidence>
<keyword evidence="2" id="KW-0732">Signal</keyword>
<sequence length="569" mass="63514">MDLPFALAFVLLLTSCYAIDEDFSEELLLRPLPDGNVLAHFHFASTLPPVDHYGVHHRLFPKAIFQLVRKFRIKEMELSFTQGRWNYQRWGVGDPIAQLAAKPVGVELTASLDVPEAEVDSTWGNLTHALSGLFCASINFLESPTTFLEPWFSKSSRTRYGALPREAVCTENLTPWLKLLPCRDKAGLTTLLDRPTIYSGMYHSQRLIITSGDFDRDEEGTTLEQTLTVVLRKPAVSEGLSSKLQDWTLSGLFGSKLEGKCPLATTSSVYLELEESLAKHLAGDLSKETRINFVDNRVFSLSSAPSRVLASLSGSLLLEYEAGTHSELDLGVTWRAPVDWSPARGRFYTSRYLAGSGNARGSIVISFRANDGPSGDCYSPGIEAVEYVDIMILQMIPWYVRLYGHTLQVSLDGRNVEFWSVVRLMRFTPAEDRKAPAAVEIALRVSIATQAVTLTIQYDKGFLHIDEHPPDANRGFDLPSAVITFPRCRVFKQFQSDDVGHSHILAVVQSQRPMQIYSEVSLMQLATPDFSMPYNVITLTCTVLALYFGSLLNALRRRIGEEERESKGT</sequence>
<name>D8T6J6_SELML</name>
<protein>
    <recommendedName>
        <fullName evidence="5">GPI transamidase component PIG-T</fullName>
    </recommendedName>
</protein>
<feature type="chain" id="PRO_5003123332" description="GPI transamidase component PIG-T" evidence="2">
    <location>
        <begin position="19"/>
        <end position="569"/>
    </location>
</feature>
<dbReference type="FunCoup" id="D8T6J6">
    <property type="interactions" value="4282"/>
</dbReference>
<accession>D8T6J6</accession>
<dbReference type="STRING" id="88036.D8T6J6"/>
<dbReference type="Gramene" id="EFJ07737">
    <property type="protein sequence ID" value="EFJ07737"/>
    <property type="gene ID" value="SELMODRAFT_133060"/>
</dbReference>
<evidence type="ECO:0000313" key="4">
    <source>
        <dbReference type="Proteomes" id="UP000001514"/>
    </source>
</evidence>
<dbReference type="OMA" id="NHGHYIG"/>
<dbReference type="GO" id="GO:0016255">
    <property type="term" value="P:attachment of GPI anchor to protein"/>
    <property type="evidence" value="ECO:0000318"/>
    <property type="project" value="GO_Central"/>
</dbReference>
<dbReference type="EMBL" id="GL377681">
    <property type="protein sequence ID" value="EFJ07737.1"/>
    <property type="molecule type" value="Genomic_DNA"/>
</dbReference>
<evidence type="ECO:0000256" key="2">
    <source>
        <dbReference type="SAM" id="SignalP"/>
    </source>
</evidence>
<dbReference type="Proteomes" id="UP000001514">
    <property type="component" value="Unassembled WGS sequence"/>
</dbReference>
<keyword evidence="4" id="KW-1185">Reference proteome</keyword>
<dbReference type="AlphaFoldDB" id="D8T6J6"/>
<organism evidence="4">
    <name type="scientific">Selaginella moellendorffii</name>
    <name type="common">Spikemoss</name>
    <dbReference type="NCBI Taxonomy" id="88036"/>
    <lineage>
        <taxon>Eukaryota</taxon>
        <taxon>Viridiplantae</taxon>
        <taxon>Streptophyta</taxon>
        <taxon>Embryophyta</taxon>
        <taxon>Tracheophyta</taxon>
        <taxon>Lycopodiopsida</taxon>
        <taxon>Selaginellales</taxon>
        <taxon>Selaginellaceae</taxon>
        <taxon>Selaginella</taxon>
    </lineage>
</organism>
<reference evidence="3 4" key="1">
    <citation type="journal article" date="2011" name="Science">
        <title>The Selaginella genome identifies genetic changes associated with the evolution of vascular plants.</title>
        <authorList>
            <person name="Banks J.A."/>
            <person name="Nishiyama T."/>
            <person name="Hasebe M."/>
            <person name="Bowman J.L."/>
            <person name="Gribskov M."/>
            <person name="dePamphilis C."/>
            <person name="Albert V.A."/>
            <person name="Aono N."/>
            <person name="Aoyama T."/>
            <person name="Ambrose B.A."/>
            <person name="Ashton N.W."/>
            <person name="Axtell M.J."/>
            <person name="Barker E."/>
            <person name="Barker M.S."/>
            <person name="Bennetzen J.L."/>
            <person name="Bonawitz N.D."/>
            <person name="Chapple C."/>
            <person name="Cheng C."/>
            <person name="Correa L.G."/>
            <person name="Dacre M."/>
            <person name="DeBarry J."/>
            <person name="Dreyer I."/>
            <person name="Elias M."/>
            <person name="Engstrom E.M."/>
            <person name="Estelle M."/>
            <person name="Feng L."/>
            <person name="Finet C."/>
            <person name="Floyd S.K."/>
            <person name="Frommer W.B."/>
            <person name="Fujita T."/>
            <person name="Gramzow L."/>
            <person name="Gutensohn M."/>
            <person name="Harholt J."/>
            <person name="Hattori M."/>
            <person name="Heyl A."/>
            <person name="Hirai T."/>
            <person name="Hiwatashi Y."/>
            <person name="Ishikawa M."/>
            <person name="Iwata M."/>
            <person name="Karol K.G."/>
            <person name="Koehler B."/>
            <person name="Kolukisaoglu U."/>
            <person name="Kubo M."/>
            <person name="Kurata T."/>
            <person name="Lalonde S."/>
            <person name="Li K."/>
            <person name="Li Y."/>
            <person name="Litt A."/>
            <person name="Lyons E."/>
            <person name="Manning G."/>
            <person name="Maruyama T."/>
            <person name="Michael T.P."/>
            <person name="Mikami K."/>
            <person name="Miyazaki S."/>
            <person name="Morinaga S."/>
            <person name="Murata T."/>
            <person name="Mueller-Roeber B."/>
            <person name="Nelson D.R."/>
            <person name="Obara M."/>
            <person name="Oguri Y."/>
            <person name="Olmstead R.G."/>
            <person name="Onodera N."/>
            <person name="Petersen B.L."/>
            <person name="Pils B."/>
            <person name="Prigge M."/>
            <person name="Rensing S.A."/>
            <person name="Riano-Pachon D.M."/>
            <person name="Roberts A.W."/>
            <person name="Sato Y."/>
            <person name="Scheller H.V."/>
            <person name="Schulz B."/>
            <person name="Schulz C."/>
            <person name="Shakirov E.V."/>
            <person name="Shibagaki N."/>
            <person name="Shinohara N."/>
            <person name="Shippen D.E."/>
            <person name="Soerensen I."/>
            <person name="Sotooka R."/>
            <person name="Sugimoto N."/>
            <person name="Sugita M."/>
            <person name="Sumikawa N."/>
            <person name="Tanurdzic M."/>
            <person name="Theissen G."/>
            <person name="Ulvskov P."/>
            <person name="Wakazuki S."/>
            <person name="Weng J.K."/>
            <person name="Willats W.W."/>
            <person name="Wipf D."/>
            <person name="Wolf P.G."/>
            <person name="Yang L."/>
            <person name="Zimmer A.D."/>
            <person name="Zhu Q."/>
            <person name="Mitros T."/>
            <person name="Hellsten U."/>
            <person name="Loque D."/>
            <person name="Otillar R."/>
            <person name="Salamov A."/>
            <person name="Schmutz J."/>
            <person name="Shapiro H."/>
            <person name="Lindquist E."/>
            <person name="Lucas S."/>
            <person name="Rokhsar D."/>
            <person name="Grigoriev I.V."/>
        </authorList>
    </citation>
    <scope>NUCLEOTIDE SEQUENCE [LARGE SCALE GENOMIC DNA]</scope>
</reference>
<keyword evidence="1" id="KW-0472">Membrane</keyword>
<evidence type="ECO:0008006" key="5">
    <source>
        <dbReference type="Google" id="ProtNLM"/>
    </source>
</evidence>
<dbReference type="HOGENOM" id="CLU_021459_1_0_1"/>
<dbReference type="GO" id="GO:0042765">
    <property type="term" value="C:GPI-anchor transamidase complex"/>
    <property type="evidence" value="ECO:0000318"/>
    <property type="project" value="GO_Central"/>
</dbReference>
<dbReference type="InterPro" id="IPR007245">
    <property type="entry name" value="PIG-T"/>
</dbReference>
<proteinExistence type="predicted"/>
<dbReference type="PANTHER" id="PTHR12959:SF11">
    <property type="entry name" value="GPI TRANSAMIDASE COMPONENT PIG-T"/>
    <property type="match status" value="1"/>
</dbReference>